<dbReference type="Gene3D" id="3.40.50.720">
    <property type="entry name" value="NAD(P)-binding Rossmann-like Domain"/>
    <property type="match status" value="1"/>
</dbReference>
<dbReference type="Pfam" id="PF01408">
    <property type="entry name" value="GFO_IDH_MocA"/>
    <property type="match status" value="1"/>
</dbReference>
<dbReference type="InterPro" id="IPR036291">
    <property type="entry name" value="NAD(P)-bd_dom_sf"/>
</dbReference>
<evidence type="ECO:0000313" key="2">
    <source>
        <dbReference type="EMBL" id="MFC7581385.1"/>
    </source>
</evidence>
<dbReference type="PANTHER" id="PTHR43377">
    <property type="entry name" value="BILIVERDIN REDUCTASE A"/>
    <property type="match status" value="1"/>
</dbReference>
<evidence type="ECO:0000313" key="3">
    <source>
        <dbReference type="Proteomes" id="UP001596527"/>
    </source>
</evidence>
<dbReference type="InterPro" id="IPR000683">
    <property type="entry name" value="Gfo/Idh/MocA-like_OxRdtase_N"/>
</dbReference>
<dbReference type="InterPro" id="IPR051450">
    <property type="entry name" value="Gfo/Idh/MocA_Oxidoreductases"/>
</dbReference>
<evidence type="ECO:0000259" key="1">
    <source>
        <dbReference type="Pfam" id="PF01408"/>
    </source>
</evidence>
<accession>A0ABW2SND9</accession>
<organism evidence="2 3">
    <name type="scientific">Schaalia naturae</name>
    <dbReference type="NCBI Taxonomy" id="635203"/>
    <lineage>
        <taxon>Bacteria</taxon>
        <taxon>Bacillati</taxon>
        <taxon>Actinomycetota</taxon>
        <taxon>Actinomycetes</taxon>
        <taxon>Actinomycetales</taxon>
        <taxon>Actinomycetaceae</taxon>
        <taxon>Schaalia</taxon>
    </lineage>
</organism>
<reference evidence="3" key="1">
    <citation type="journal article" date="2019" name="Int. J. Syst. Evol. Microbiol.">
        <title>The Global Catalogue of Microorganisms (GCM) 10K type strain sequencing project: providing services to taxonomists for standard genome sequencing and annotation.</title>
        <authorList>
            <consortium name="The Broad Institute Genomics Platform"/>
            <consortium name="The Broad Institute Genome Sequencing Center for Infectious Disease"/>
            <person name="Wu L."/>
            <person name="Ma J."/>
        </authorList>
    </citation>
    <scope>NUCLEOTIDE SEQUENCE [LARGE SCALE GENOMIC DNA]</scope>
    <source>
        <strain evidence="3">CCUG 56698</strain>
    </source>
</reference>
<proteinExistence type="predicted"/>
<gene>
    <name evidence="2" type="ORF">ACFQWG_09295</name>
</gene>
<sequence length="376" mass="40315">MTTRIAVVGGGWRAQFYGRLARALPDEFDLVGMTARSAATREEWERVFPGCPAFPTAGDLVRRARPDLVVVAVSHTANGAVSRSLAIDEGVHVLAETPPAADVDGLRRLWDAVGGTGLVQVAEQYPALPEHAARRAVIRNGAIGPVTQVQVSSTHTYHAVALIRSYLRETAGVGAGGAADGAPGACFGPATVTAHVSRAPLLDPEDRSGWHDDPRQVDAATTLAVLDLPEGVGLYDFTDNQWHNRLLHRRVLVRGTRGEISGDSVRHLPEPRVLVRSSLERRQTGYDLDLDGFCLESITFEGRAVYRMPFPGRRFSDEDIAIATLMRSAGTWARGEGAPAYPLAQALQDQLLGLAIESSAARGGAPVRTGVEAWGR</sequence>
<dbReference type="Gene3D" id="3.30.360.10">
    <property type="entry name" value="Dihydrodipicolinate Reductase, domain 2"/>
    <property type="match status" value="1"/>
</dbReference>
<feature type="domain" description="Gfo/Idh/MocA-like oxidoreductase N-terminal" evidence="1">
    <location>
        <begin position="4"/>
        <end position="118"/>
    </location>
</feature>
<protein>
    <submittedName>
        <fullName evidence="2">Gfo/Idh/MocA family protein</fullName>
    </submittedName>
</protein>
<dbReference type="SUPFAM" id="SSF51735">
    <property type="entry name" value="NAD(P)-binding Rossmann-fold domains"/>
    <property type="match status" value="1"/>
</dbReference>
<dbReference type="Proteomes" id="UP001596527">
    <property type="component" value="Unassembled WGS sequence"/>
</dbReference>
<comment type="caution">
    <text evidence="2">The sequence shown here is derived from an EMBL/GenBank/DDBJ whole genome shotgun (WGS) entry which is preliminary data.</text>
</comment>
<dbReference type="RefSeq" id="WP_380974657.1">
    <property type="nucleotide sequence ID" value="NZ_JBHTEF010000001.1"/>
</dbReference>
<dbReference type="PANTHER" id="PTHR43377:SF1">
    <property type="entry name" value="BILIVERDIN REDUCTASE A"/>
    <property type="match status" value="1"/>
</dbReference>
<keyword evidence="3" id="KW-1185">Reference proteome</keyword>
<dbReference type="EMBL" id="JBHTEF010000001">
    <property type="protein sequence ID" value="MFC7581385.1"/>
    <property type="molecule type" value="Genomic_DNA"/>
</dbReference>
<name>A0ABW2SND9_9ACTO</name>